<evidence type="ECO:0000313" key="4">
    <source>
        <dbReference type="Proteomes" id="UP000663848"/>
    </source>
</evidence>
<accession>A0A822DGS6</accession>
<evidence type="ECO:0000313" key="3">
    <source>
        <dbReference type="EMBL" id="CAF5069064.1"/>
    </source>
</evidence>
<dbReference type="Proteomes" id="UP000663848">
    <property type="component" value="Unassembled WGS sequence"/>
</dbReference>
<dbReference type="AlphaFoldDB" id="A0A822DGS6"/>
<protein>
    <submittedName>
        <fullName evidence="3">Uncharacterized protein</fullName>
    </submittedName>
</protein>
<evidence type="ECO:0000256" key="1">
    <source>
        <dbReference type="SAM" id="MobiDB-lite"/>
    </source>
</evidence>
<evidence type="ECO:0000313" key="2">
    <source>
        <dbReference type="EMBL" id="CAF5068779.1"/>
    </source>
</evidence>
<comment type="caution">
    <text evidence="3">The sequence shown here is derived from an EMBL/GenBank/DDBJ whole genome shotgun (WGS) entry which is preliminary data.</text>
</comment>
<feature type="compositionally biased region" description="Basic and acidic residues" evidence="1">
    <location>
        <begin position="45"/>
        <end position="54"/>
    </location>
</feature>
<gene>
    <name evidence="2" type="ORF">QYT958_LOCUS43100</name>
    <name evidence="3" type="ORF">QYT958_LOCUS43117</name>
</gene>
<reference evidence="3" key="1">
    <citation type="submission" date="2021-02" db="EMBL/GenBank/DDBJ databases">
        <authorList>
            <person name="Nowell W R."/>
        </authorList>
    </citation>
    <scope>NUCLEOTIDE SEQUENCE</scope>
</reference>
<dbReference type="EMBL" id="CAJOBR010059426">
    <property type="protein sequence ID" value="CAF5069064.1"/>
    <property type="molecule type" value="Genomic_DNA"/>
</dbReference>
<dbReference type="EMBL" id="CAJOBR010059277">
    <property type="protein sequence ID" value="CAF5068779.1"/>
    <property type="molecule type" value="Genomic_DNA"/>
</dbReference>
<feature type="region of interest" description="Disordered" evidence="1">
    <location>
        <begin position="29"/>
        <end position="57"/>
    </location>
</feature>
<proteinExistence type="predicted"/>
<sequence length="73" mass="7609">MEGSARMVVLGVGLNSQVGNIMSLLGATASVHPATNSKTKPVKSKGKDLVKKATSDLSKQSLQIEDDVKLKTA</sequence>
<name>A0A822DGS6_9BILA</name>
<organism evidence="3 4">
    <name type="scientific">Rotaria socialis</name>
    <dbReference type="NCBI Taxonomy" id="392032"/>
    <lineage>
        <taxon>Eukaryota</taxon>
        <taxon>Metazoa</taxon>
        <taxon>Spiralia</taxon>
        <taxon>Gnathifera</taxon>
        <taxon>Rotifera</taxon>
        <taxon>Eurotatoria</taxon>
        <taxon>Bdelloidea</taxon>
        <taxon>Philodinida</taxon>
        <taxon>Philodinidae</taxon>
        <taxon>Rotaria</taxon>
    </lineage>
</organism>
<feature type="non-terminal residue" evidence="3">
    <location>
        <position position="73"/>
    </location>
</feature>